<keyword evidence="6" id="KW-0464">Manganese</keyword>
<organism evidence="10 11">
    <name type="scientific">Terasakiispira papahanaumokuakeensis</name>
    <dbReference type="NCBI Taxonomy" id="197479"/>
    <lineage>
        <taxon>Bacteria</taxon>
        <taxon>Pseudomonadati</taxon>
        <taxon>Pseudomonadota</taxon>
        <taxon>Gammaproteobacteria</taxon>
        <taxon>Oceanospirillales</taxon>
        <taxon>Terasakiispira</taxon>
    </lineage>
</organism>
<evidence type="ECO:0000256" key="4">
    <source>
        <dbReference type="ARBA" id="ARBA00022723"/>
    </source>
</evidence>
<dbReference type="SFLD" id="SFLDG00180">
    <property type="entry name" value="muconate_cycloisomerase"/>
    <property type="match status" value="1"/>
</dbReference>
<dbReference type="AlphaFoldDB" id="A0A1E2VAZ8"/>
<dbReference type="SFLD" id="SFLDG01258">
    <property type="entry name" value="(chloro)muconate_cycloisomeras"/>
    <property type="match status" value="1"/>
</dbReference>
<dbReference type="SMART" id="SM00922">
    <property type="entry name" value="MR_MLE"/>
    <property type="match status" value="1"/>
</dbReference>
<comment type="cofactor">
    <cofactor evidence="1">
        <name>Mn(2+)</name>
        <dbReference type="ChEBI" id="CHEBI:29035"/>
    </cofactor>
</comment>
<reference evidence="10 11" key="1">
    <citation type="submission" date="2016-08" db="EMBL/GenBank/DDBJ databases">
        <authorList>
            <person name="Seilhamer J.J."/>
        </authorList>
    </citation>
    <scope>NUCLEOTIDE SEQUENCE [LARGE SCALE GENOMIC DNA]</scope>
    <source>
        <strain evidence="10 11">PH27A</strain>
    </source>
</reference>
<evidence type="ECO:0000256" key="1">
    <source>
        <dbReference type="ARBA" id="ARBA00001936"/>
    </source>
</evidence>
<keyword evidence="11" id="KW-1185">Reference proteome</keyword>
<evidence type="ECO:0000313" key="11">
    <source>
        <dbReference type="Proteomes" id="UP000094291"/>
    </source>
</evidence>
<dbReference type="GO" id="GO:0006518">
    <property type="term" value="P:peptide metabolic process"/>
    <property type="evidence" value="ECO:0007669"/>
    <property type="project" value="UniProtKB-ARBA"/>
</dbReference>
<dbReference type="GO" id="GO:0009063">
    <property type="term" value="P:amino acid catabolic process"/>
    <property type="evidence" value="ECO:0007669"/>
    <property type="project" value="InterPro"/>
</dbReference>
<dbReference type="InterPro" id="IPR013370">
    <property type="entry name" value="Chloromuconate_cycloisomerase"/>
</dbReference>
<dbReference type="SUPFAM" id="SSF51604">
    <property type="entry name" value="Enolase C-terminal domain-like"/>
    <property type="match status" value="1"/>
</dbReference>
<dbReference type="InterPro" id="IPR029017">
    <property type="entry name" value="Enolase-like_N"/>
</dbReference>
<dbReference type="InterPro" id="IPR013341">
    <property type="entry name" value="Mandelate_racemase_N_dom"/>
</dbReference>
<feature type="active site" description="Proton donor" evidence="8">
    <location>
        <position position="326"/>
    </location>
</feature>
<evidence type="ECO:0000259" key="9">
    <source>
        <dbReference type="SMART" id="SM00922"/>
    </source>
</evidence>
<feature type="active site" description="Proton acceptor" evidence="8">
    <location>
        <position position="168"/>
    </location>
</feature>
<evidence type="ECO:0000256" key="6">
    <source>
        <dbReference type="ARBA" id="ARBA00023211"/>
    </source>
</evidence>
<comment type="caution">
    <text evidence="10">The sequence shown here is derived from an EMBL/GenBank/DDBJ whole genome shotgun (WGS) entry which is preliminary data.</text>
</comment>
<dbReference type="InterPro" id="IPR013342">
    <property type="entry name" value="Mandelate_racemase_C"/>
</dbReference>
<dbReference type="SUPFAM" id="SSF54826">
    <property type="entry name" value="Enolase N-terminal domain-like"/>
    <property type="match status" value="1"/>
</dbReference>
<dbReference type="PROSITE" id="PS00908">
    <property type="entry name" value="MR_MLE_1"/>
    <property type="match status" value="1"/>
</dbReference>
<sequence length="373" mass="40004">MSATIHSIEAILVDIPTIRPHKLSMTTMGVQSMVIVRIKDSEGLEGLGEATTIGGLSYGPESPESIKLTIDTYFKPQLIGQLADNINTLRVMLERSTRGNRLAKSAIETALWDLYGKRTGRSLSALLGGAVHSHLPVLWTLASGDTTQDIHEALGFIETRRHCDFKLKIGSRALMEDIRHVAAIKEAVGDTASVRVDVNQAWDESTAAKGMAELQAAGIDLVEQPTPMADLASLVRLSEKFHLPILADEAVANAKDLYHLAALGFSGAVAMKIAKAGGPLRALEQAAVASAAGIGLYGGTLLEGTIGTTAALHAWSTCEKLHWGTEMFGPLLMKDDIVIQPLNFHNNGVDLPTGPGLGIEIDEEKLAFYRRKD</sequence>
<evidence type="ECO:0000256" key="5">
    <source>
        <dbReference type="ARBA" id="ARBA00022797"/>
    </source>
</evidence>
<keyword evidence="5" id="KW-0058">Aromatic hydrocarbons catabolism</keyword>
<dbReference type="Gene3D" id="3.30.390.10">
    <property type="entry name" value="Enolase-like, N-terminal domain"/>
    <property type="match status" value="1"/>
</dbReference>
<dbReference type="Gene3D" id="3.20.20.120">
    <property type="entry name" value="Enolase-like C-terminal domain"/>
    <property type="match status" value="1"/>
</dbReference>
<dbReference type="GO" id="GO:0018849">
    <property type="term" value="F:muconate cycloisomerase activity"/>
    <property type="evidence" value="ECO:0007669"/>
    <property type="project" value="InterPro"/>
</dbReference>
<dbReference type="RefSeq" id="WP_068998796.1">
    <property type="nucleotide sequence ID" value="NZ_MDTQ01000001.1"/>
</dbReference>
<dbReference type="NCBIfam" id="TIGR02534">
    <property type="entry name" value="mucon_cyclo"/>
    <property type="match status" value="1"/>
</dbReference>
<comment type="pathway">
    <text evidence="2">Aromatic compound metabolism.</text>
</comment>
<dbReference type="SFLD" id="SFLDS00001">
    <property type="entry name" value="Enolase"/>
    <property type="match status" value="1"/>
</dbReference>
<dbReference type="InterPro" id="IPR029065">
    <property type="entry name" value="Enolase_C-like"/>
</dbReference>
<dbReference type="InterPro" id="IPR018110">
    <property type="entry name" value="Mandel_Rmase/mucon_lact_enz_CS"/>
</dbReference>
<dbReference type="STRING" id="197479.BFW38_11290"/>
<keyword evidence="7 10" id="KW-0413">Isomerase</keyword>
<dbReference type="PROSITE" id="PS00909">
    <property type="entry name" value="MR_MLE_2"/>
    <property type="match status" value="1"/>
</dbReference>
<evidence type="ECO:0000256" key="7">
    <source>
        <dbReference type="ARBA" id="ARBA00023235"/>
    </source>
</evidence>
<keyword evidence="4" id="KW-0479">Metal-binding</keyword>
<dbReference type="Pfam" id="PF13378">
    <property type="entry name" value="MR_MLE_C"/>
    <property type="match status" value="1"/>
</dbReference>
<dbReference type="CDD" id="cd03318">
    <property type="entry name" value="MLE"/>
    <property type="match status" value="1"/>
</dbReference>
<dbReference type="Pfam" id="PF02746">
    <property type="entry name" value="MR_MLE_N"/>
    <property type="match status" value="1"/>
</dbReference>
<dbReference type="InterPro" id="IPR036849">
    <property type="entry name" value="Enolase-like_C_sf"/>
</dbReference>
<dbReference type="PANTHER" id="PTHR48073:SF2">
    <property type="entry name" value="O-SUCCINYLBENZOATE SYNTHASE"/>
    <property type="match status" value="1"/>
</dbReference>
<dbReference type="GO" id="GO:0030145">
    <property type="term" value="F:manganese ion binding"/>
    <property type="evidence" value="ECO:0007669"/>
    <property type="project" value="InterPro"/>
</dbReference>
<evidence type="ECO:0000256" key="8">
    <source>
        <dbReference type="PIRSR" id="PIRSR613370-1"/>
    </source>
</evidence>
<dbReference type="EMBL" id="MDTQ01000001">
    <property type="protein sequence ID" value="ODC04032.1"/>
    <property type="molecule type" value="Genomic_DNA"/>
</dbReference>
<dbReference type="GO" id="GO:0018850">
    <property type="term" value="F:chloromuconate cycloisomerase activity"/>
    <property type="evidence" value="ECO:0007669"/>
    <property type="project" value="InterPro"/>
</dbReference>
<dbReference type="GO" id="GO:0016854">
    <property type="term" value="F:racemase and epimerase activity"/>
    <property type="evidence" value="ECO:0007669"/>
    <property type="project" value="UniProtKB-ARBA"/>
</dbReference>
<name>A0A1E2VAZ8_9GAMM</name>
<dbReference type="Proteomes" id="UP000094291">
    <property type="component" value="Unassembled WGS sequence"/>
</dbReference>
<evidence type="ECO:0000313" key="10">
    <source>
        <dbReference type="EMBL" id="ODC04032.1"/>
    </source>
</evidence>
<gene>
    <name evidence="10" type="ORF">BFW38_11290</name>
</gene>
<protein>
    <submittedName>
        <fullName evidence="10">Muconate cycloisomerase</fullName>
    </submittedName>
</protein>
<accession>A0A1E2VAZ8</accession>
<proteinExistence type="inferred from homology"/>
<dbReference type="OrthoDB" id="103536at2"/>
<feature type="domain" description="Mandelate racemase/muconate lactonizing enzyme C-terminal" evidence="9">
    <location>
        <begin position="147"/>
        <end position="244"/>
    </location>
</feature>
<dbReference type="PANTHER" id="PTHR48073">
    <property type="entry name" value="O-SUCCINYLBENZOATE SYNTHASE-RELATED"/>
    <property type="match status" value="1"/>
</dbReference>
<comment type="similarity">
    <text evidence="3">Belongs to the mandelate racemase/muconate lactonizing enzyme family.</text>
</comment>
<evidence type="ECO:0000256" key="3">
    <source>
        <dbReference type="ARBA" id="ARBA00008031"/>
    </source>
</evidence>
<evidence type="ECO:0000256" key="2">
    <source>
        <dbReference type="ARBA" id="ARBA00005211"/>
    </source>
</evidence>